<reference evidence="1 2" key="1">
    <citation type="journal article" date="2015" name="Stand. Genomic Sci.">
        <title>Genomic Encyclopedia of Bacterial and Archaeal Type Strains, Phase III: the genomes of soil and plant-associated and newly described type strains.</title>
        <authorList>
            <person name="Whitman W.B."/>
            <person name="Woyke T."/>
            <person name="Klenk H.P."/>
            <person name="Zhou Y."/>
            <person name="Lilburn T.G."/>
            <person name="Beck B.J."/>
            <person name="De Vos P."/>
            <person name="Vandamme P."/>
            <person name="Eisen J.A."/>
            <person name="Garrity G."/>
            <person name="Hugenholtz P."/>
            <person name="Kyrpides N.C."/>
        </authorList>
    </citation>
    <scope>NUCLEOTIDE SEQUENCE [LARGE SCALE GENOMIC DNA]</scope>
    <source>
        <strain evidence="1 2">VKM Ac-2540</strain>
    </source>
</reference>
<evidence type="ECO:0000313" key="1">
    <source>
        <dbReference type="EMBL" id="RZU18720.1"/>
    </source>
</evidence>
<dbReference type="EMBL" id="SHKR01000011">
    <property type="protein sequence ID" value="RZU18720.1"/>
    <property type="molecule type" value="Genomic_DNA"/>
</dbReference>
<evidence type="ECO:0000313" key="2">
    <source>
        <dbReference type="Proteomes" id="UP000292027"/>
    </source>
</evidence>
<dbReference type="Pfam" id="PF22742">
    <property type="entry name" value="PspAB"/>
    <property type="match status" value="1"/>
</dbReference>
<dbReference type="Proteomes" id="UP000292027">
    <property type="component" value="Unassembled WGS sequence"/>
</dbReference>
<dbReference type="OrthoDB" id="159886at2"/>
<gene>
    <name evidence="1" type="ORF">EV645_0919</name>
</gene>
<comment type="caution">
    <text evidence="1">The sequence shown here is derived from an EMBL/GenBank/DDBJ whole genome shotgun (WGS) entry which is preliminary data.</text>
</comment>
<dbReference type="RefSeq" id="WP_130440029.1">
    <property type="nucleotide sequence ID" value="NZ_SHKR01000011.1"/>
</dbReference>
<dbReference type="InterPro" id="IPR054383">
    <property type="entry name" value="PspAB-like"/>
</dbReference>
<dbReference type="AlphaFoldDB" id="A0A4Q7X6J6"/>
<sequence length="187" mass="20000">MGLLDILLGRSKAVPPNLDQLFSVPSAAITLETAAGYRPTGSGSVCFKAAEGGGFSTLREEVDKLLALDNGKLTSTTDSYGFTWLVRQTAPDDLETLVTDLHAVNTSLVDAGFGSALLCTLVAFSNGTQSVGLVYLYKRGTWYPFVPAGTDRRDNATELQIKSVIGADLNFEQDLSRWFPIYGAPGL</sequence>
<keyword evidence="2" id="KW-1185">Reference proteome</keyword>
<protein>
    <submittedName>
        <fullName evidence="1">Uncharacterized protein</fullName>
    </submittedName>
</protein>
<proteinExistence type="predicted"/>
<accession>A0A4Q7X6J6</accession>
<organism evidence="1 2">
    <name type="scientific">Kribbella rubisoli</name>
    <dbReference type="NCBI Taxonomy" id="3075929"/>
    <lineage>
        <taxon>Bacteria</taxon>
        <taxon>Bacillati</taxon>
        <taxon>Actinomycetota</taxon>
        <taxon>Actinomycetes</taxon>
        <taxon>Propionibacteriales</taxon>
        <taxon>Kribbellaceae</taxon>
        <taxon>Kribbella</taxon>
    </lineage>
</organism>
<name>A0A4Q7X6J6_9ACTN</name>